<dbReference type="RefSeq" id="WP_090039178.1">
    <property type="nucleotide sequence ID" value="NZ_FOKI01000005.1"/>
</dbReference>
<evidence type="ECO:0000313" key="2">
    <source>
        <dbReference type="EMBL" id="SFA87971.1"/>
    </source>
</evidence>
<evidence type="ECO:0000256" key="1">
    <source>
        <dbReference type="SAM" id="Phobius"/>
    </source>
</evidence>
<keyword evidence="3" id="KW-1185">Reference proteome</keyword>
<name>A0A1I0WH50_9CLOT</name>
<keyword evidence="1" id="KW-0812">Transmembrane</keyword>
<dbReference type="STRING" id="84698.SAMN04488528_100591"/>
<protein>
    <recommendedName>
        <fullName evidence="4">Prepilin-type N-terminal cleavage/methylation domain-containing protein</fullName>
    </recommendedName>
</protein>
<sequence length="148" mass="17221">MVNGLKDNKNGFTLVEIIAGMSLTLMLLFLMSSFIFNTIKCYKKVNEVKLEDEYLRQSIICIQKNLENLKEINVSEKQVEIKNLKNQMKVALNSSDDLVIKYNRVKKEEILARNIEDLSFYEKNNLLYINIKNKNGGEIMWSIPINIL</sequence>
<reference evidence="2 3" key="1">
    <citation type="submission" date="2016-10" db="EMBL/GenBank/DDBJ databases">
        <authorList>
            <person name="de Groot N.N."/>
        </authorList>
    </citation>
    <scope>NUCLEOTIDE SEQUENCE [LARGE SCALE GENOMIC DNA]</scope>
    <source>
        <strain evidence="2 3">DSM 12271</strain>
    </source>
</reference>
<dbReference type="EMBL" id="FOKI01000005">
    <property type="protein sequence ID" value="SFA87971.1"/>
    <property type="molecule type" value="Genomic_DNA"/>
</dbReference>
<evidence type="ECO:0008006" key="4">
    <source>
        <dbReference type="Google" id="ProtNLM"/>
    </source>
</evidence>
<proteinExistence type="predicted"/>
<accession>A0A1I0WH50</accession>
<keyword evidence="1" id="KW-1133">Transmembrane helix</keyword>
<gene>
    <name evidence="2" type="ORF">SAMN04488528_100591</name>
</gene>
<feature type="transmembrane region" description="Helical" evidence="1">
    <location>
        <begin position="12"/>
        <end position="36"/>
    </location>
</feature>
<evidence type="ECO:0000313" key="3">
    <source>
        <dbReference type="Proteomes" id="UP000198619"/>
    </source>
</evidence>
<dbReference type="Proteomes" id="UP000198619">
    <property type="component" value="Unassembled WGS sequence"/>
</dbReference>
<keyword evidence="1" id="KW-0472">Membrane</keyword>
<dbReference type="AlphaFoldDB" id="A0A1I0WH50"/>
<organism evidence="2 3">
    <name type="scientific">Clostridium frigidicarnis</name>
    <dbReference type="NCBI Taxonomy" id="84698"/>
    <lineage>
        <taxon>Bacteria</taxon>
        <taxon>Bacillati</taxon>
        <taxon>Bacillota</taxon>
        <taxon>Clostridia</taxon>
        <taxon>Eubacteriales</taxon>
        <taxon>Clostridiaceae</taxon>
        <taxon>Clostridium</taxon>
    </lineage>
</organism>